<name>A0A080YWE0_PHYNI</name>
<dbReference type="OrthoDB" id="10365913at2759"/>
<dbReference type="Proteomes" id="UP000028582">
    <property type="component" value="Unassembled WGS sequence"/>
</dbReference>
<protein>
    <submittedName>
        <fullName evidence="1">Uncharacterized protein</fullName>
    </submittedName>
</protein>
<gene>
    <name evidence="1" type="ORF">F444_22920</name>
</gene>
<reference evidence="1 2" key="1">
    <citation type="submission" date="2013-11" db="EMBL/GenBank/DDBJ databases">
        <title>The Genome Sequence of Phytophthora parasitica P1976.</title>
        <authorList>
            <consortium name="The Broad Institute Genomics Platform"/>
            <person name="Russ C."/>
            <person name="Tyler B."/>
            <person name="Panabieres F."/>
            <person name="Shan W."/>
            <person name="Tripathy S."/>
            <person name="Grunwald N."/>
            <person name="Machado M."/>
            <person name="Johnson C.S."/>
            <person name="Walker B."/>
            <person name="Young S."/>
            <person name="Zeng Q."/>
            <person name="Gargeya S."/>
            <person name="Fitzgerald M."/>
            <person name="Haas B."/>
            <person name="Abouelleil A."/>
            <person name="Allen A.W."/>
            <person name="Alvarado L."/>
            <person name="Arachchi H.M."/>
            <person name="Berlin A.M."/>
            <person name="Chapman S.B."/>
            <person name="Gainer-Dewar J."/>
            <person name="Goldberg J."/>
            <person name="Griggs A."/>
            <person name="Gujja S."/>
            <person name="Hansen M."/>
            <person name="Howarth C."/>
            <person name="Imamovic A."/>
            <person name="Ireland A."/>
            <person name="Larimer J."/>
            <person name="McCowan C."/>
            <person name="Murphy C."/>
            <person name="Pearson M."/>
            <person name="Poon T.W."/>
            <person name="Priest M."/>
            <person name="Roberts A."/>
            <person name="Saif S."/>
            <person name="Shea T."/>
            <person name="Sisk P."/>
            <person name="Sykes S."/>
            <person name="Wortman J."/>
            <person name="Nusbaum C."/>
            <person name="Birren B."/>
        </authorList>
    </citation>
    <scope>NUCLEOTIDE SEQUENCE [LARGE SCALE GENOMIC DNA]</scope>
    <source>
        <strain evidence="1 2">P1976</strain>
    </source>
</reference>
<feature type="non-terminal residue" evidence="1">
    <location>
        <position position="1"/>
    </location>
</feature>
<evidence type="ECO:0000313" key="1">
    <source>
        <dbReference type="EMBL" id="ETO58701.1"/>
    </source>
</evidence>
<dbReference type="EMBL" id="ANJA01004897">
    <property type="protein sequence ID" value="ETO58701.1"/>
    <property type="molecule type" value="Genomic_DNA"/>
</dbReference>
<accession>A0A080YWE0</accession>
<sequence length="38" mass="4622">IYLCVLKQKVERFTKDFATKEFDGWFDYKYNPSLNEGK</sequence>
<organism evidence="1 2">
    <name type="scientific">Phytophthora nicotianae P1976</name>
    <dbReference type="NCBI Taxonomy" id="1317066"/>
    <lineage>
        <taxon>Eukaryota</taxon>
        <taxon>Sar</taxon>
        <taxon>Stramenopiles</taxon>
        <taxon>Oomycota</taxon>
        <taxon>Peronosporomycetes</taxon>
        <taxon>Peronosporales</taxon>
        <taxon>Peronosporaceae</taxon>
        <taxon>Phytophthora</taxon>
    </lineage>
</organism>
<proteinExistence type="predicted"/>
<dbReference type="AlphaFoldDB" id="A0A080YWE0"/>
<comment type="caution">
    <text evidence="1">The sequence shown here is derived from an EMBL/GenBank/DDBJ whole genome shotgun (WGS) entry which is preliminary data.</text>
</comment>
<evidence type="ECO:0000313" key="2">
    <source>
        <dbReference type="Proteomes" id="UP000028582"/>
    </source>
</evidence>